<name>A0A8R2B214_ACYPI</name>
<dbReference type="KEGG" id="api:100572825"/>
<dbReference type="EnsemblMetazoa" id="XM_008180294.1">
    <property type="protein sequence ID" value="XP_008178516.1"/>
    <property type="gene ID" value="LOC100572825"/>
</dbReference>
<evidence type="ECO:0000313" key="1">
    <source>
        <dbReference type="EnsemblMetazoa" id="XP_008178516.1"/>
    </source>
</evidence>
<dbReference type="RefSeq" id="XP_008178516.1">
    <property type="nucleotide sequence ID" value="XM_008180294.1"/>
</dbReference>
<sequence length="360" mass="41058">MPLEEEELPYFNITLTVKPFVKSGVGYNSKKPNSFIVTKFDNWRKALEGFQNHSETNYHKTCLSDSEHFLKVQKNINEDISVKLDSSRKNQIMKNRELLTPIIEAIILCGRQNIAIRGHRDSGKLMIDQTDDEYENNEGNFRELLRYKARGDEQLKLFLESLASLILESLHNFGIETKYMRGQGYDGAAAMSGEFNGVQAIIRKTHPLALYVHCSAHVLNLAVSNSCKVQEIRNCLGTISKARDFFNFPKRKDVLKTQIENSDEKISKKSLKRLCATQWIESYHAVNDFEELFEQVIESLNFISEWKDVETSSHASNLCSAILEGGFIISMLIVAKCFSVGLPLSKHLQRINLTLAKRSN</sequence>
<reference evidence="2" key="1">
    <citation type="submission" date="2010-06" db="EMBL/GenBank/DDBJ databases">
        <authorList>
            <person name="Jiang H."/>
            <person name="Abraham K."/>
            <person name="Ali S."/>
            <person name="Alsbrooks S.L."/>
            <person name="Anim B.N."/>
            <person name="Anosike U.S."/>
            <person name="Attaway T."/>
            <person name="Bandaranaike D.P."/>
            <person name="Battles P.K."/>
            <person name="Bell S.N."/>
            <person name="Bell A.V."/>
            <person name="Beltran B."/>
            <person name="Bickham C."/>
            <person name="Bustamante Y."/>
            <person name="Caleb T."/>
            <person name="Canada A."/>
            <person name="Cardenas V."/>
            <person name="Carter K."/>
            <person name="Chacko J."/>
            <person name="Chandrabose M.N."/>
            <person name="Chavez D."/>
            <person name="Chavez A."/>
            <person name="Chen L."/>
            <person name="Chu H.-S."/>
            <person name="Claassen K.J."/>
            <person name="Cockrell R."/>
            <person name="Collins M."/>
            <person name="Cooper J.A."/>
            <person name="Cree A."/>
            <person name="Curry S.M."/>
            <person name="Da Y."/>
            <person name="Dao M.D."/>
            <person name="Das B."/>
            <person name="Davila M.-L."/>
            <person name="Davy-Carroll L."/>
            <person name="Denson S."/>
            <person name="Dinh H."/>
            <person name="Ebong V.E."/>
            <person name="Edwards J.R."/>
            <person name="Egan A."/>
            <person name="El-Daye J."/>
            <person name="Escobedo L."/>
            <person name="Fernandez S."/>
            <person name="Fernando P.R."/>
            <person name="Flagg N."/>
            <person name="Forbes L.D."/>
            <person name="Fowler R.G."/>
            <person name="Fu Q."/>
            <person name="Gabisi R.A."/>
            <person name="Ganer J."/>
            <person name="Garbino Pronczuk A."/>
            <person name="Garcia R.M."/>
            <person name="Garner T."/>
            <person name="Garrett T.E."/>
            <person name="Gonzalez D.A."/>
            <person name="Hamid H."/>
            <person name="Hawkins E.S."/>
            <person name="Hirani K."/>
            <person name="Hogues M.E."/>
            <person name="Hollins B."/>
            <person name="Hsiao C.-H."/>
            <person name="Jabil R."/>
            <person name="James M.L."/>
            <person name="Jhangiani S.N."/>
            <person name="Johnson B."/>
            <person name="Johnson Q."/>
            <person name="Joshi V."/>
            <person name="Kalu J.B."/>
            <person name="Kam C."/>
            <person name="Kashfia A."/>
            <person name="Keebler J."/>
            <person name="Kisamo H."/>
            <person name="Kovar C.L."/>
            <person name="Lago L.A."/>
            <person name="Lai C.-Y."/>
            <person name="Laidlaw J."/>
            <person name="Lara F."/>
            <person name="Le T.-K."/>
            <person name="Lee S.L."/>
            <person name="Legall F.H."/>
            <person name="Lemon S.J."/>
            <person name="Lewis L.R."/>
            <person name="Li B."/>
            <person name="Liu Y."/>
            <person name="Liu Y.-S."/>
            <person name="Lopez J."/>
            <person name="Lozado R.J."/>
            <person name="Lu J."/>
            <person name="Madu R.C."/>
            <person name="Maheshwari M."/>
            <person name="Maheshwari R."/>
            <person name="Malloy K."/>
            <person name="Martinez E."/>
            <person name="Mathew T."/>
            <person name="Mercado I.C."/>
            <person name="Mercado C."/>
            <person name="Meyer B."/>
            <person name="Montgomery K."/>
            <person name="Morgan M.B."/>
            <person name="Munidasa M."/>
            <person name="Nazareth L.V."/>
            <person name="Nelson J."/>
            <person name="Ng B.M."/>
            <person name="Nguyen N.B."/>
            <person name="Nguyen P.Q."/>
            <person name="Nguyen T."/>
            <person name="Obregon M."/>
            <person name="Okwuonu G.O."/>
            <person name="Onwere C.G."/>
            <person name="Orozco G."/>
            <person name="Parra A."/>
            <person name="Patel S."/>
            <person name="Patil S."/>
            <person name="Perez A."/>
            <person name="Perez Y."/>
            <person name="Pham C."/>
            <person name="Primus E.L."/>
            <person name="Pu L.-L."/>
            <person name="Puazo M."/>
            <person name="Qin X."/>
            <person name="Quiroz J.B."/>
            <person name="Reese J."/>
            <person name="Richards S."/>
            <person name="Rives C.M."/>
            <person name="Robberts R."/>
            <person name="Ruiz S.J."/>
            <person name="Ruiz M.J."/>
            <person name="Santibanez J."/>
            <person name="Schneider B.W."/>
            <person name="Sisson I."/>
            <person name="Smith M."/>
            <person name="Sodergren E."/>
            <person name="Song X.-Z."/>
            <person name="Song B.B."/>
            <person name="Summersgill H."/>
            <person name="Thelus R."/>
            <person name="Thornton R.D."/>
            <person name="Trejos Z.Y."/>
            <person name="Usmani K."/>
            <person name="Vattathil S."/>
            <person name="Villasana D."/>
            <person name="Walker D.L."/>
            <person name="Wang S."/>
            <person name="Wang K."/>
            <person name="White C.S."/>
            <person name="Williams A.C."/>
            <person name="Williamson J."/>
            <person name="Wilson K."/>
            <person name="Woghiren I.O."/>
            <person name="Woodworth J.R."/>
            <person name="Worley K.C."/>
            <person name="Wright R.A."/>
            <person name="Wu W."/>
            <person name="Young L."/>
            <person name="Zhang L."/>
            <person name="Zhang J."/>
            <person name="Zhu Y."/>
            <person name="Muzny D.M."/>
            <person name="Weinstock G."/>
            <person name="Gibbs R.A."/>
        </authorList>
    </citation>
    <scope>NUCLEOTIDE SEQUENCE [LARGE SCALE GENOMIC DNA]</scope>
    <source>
        <strain evidence="2">LSR1</strain>
    </source>
</reference>
<organism evidence="1 2">
    <name type="scientific">Acyrthosiphon pisum</name>
    <name type="common">Pea aphid</name>
    <dbReference type="NCBI Taxonomy" id="7029"/>
    <lineage>
        <taxon>Eukaryota</taxon>
        <taxon>Metazoa</taxon>
        <taxon>Ecdysozoa</taxon>
        <taxon>Arthropoda</taxon>
        <taxon>Hexapoda</taxon>
        <taxon>Insecta</taxon>
        <taxon>Pterygota</taxon>
        <taxon>Neoptera</taxon>
        <taxon>Paraneoptera</taxon>
        <taxon>Hemiptera</taxon>
        <taxon>Sternorrhyncha</taxon>
        <taxon>Aphidomorpha</taxon>
        <taxon>Aphidoidea</taxon>
        <taxon>Aphididae</taxon>
        <taxon>Macrosiphini</taxon>
        <taxon>Acyrthosiphon</taxon>
    </lineage>
</organism>
<proteinExistence type="predicted"/>
<reference evidence="1" key="2">
    <citation type="submission" date="2022-06" db="UniProtKB">
        <authorList>
            <consortium name="EnsemblMetazoa"/>
        </authorList>
    </citation>
    <scope>IDENTIFICATION</scope>
</reference>
<dbReference type="PANTHER" id="PTHR46289:SF14">
    <property type="entry name" value="DUF4371 DOMAIN-CONTAINING PROTEIN"/>
    <property type="match status" value="1"/>
</dbReference>
<dbReference type="OrthoDB" id="6621616at2759"/>
<dbReference type="Proteomes" id="UP000007819">
    <property type="component" value="Chromosome X"/>
</dbReference>
<protein>
    <submittedName>
        <fullName evidence="1">Uncharacterized protein</fullName>
    </submittedName>
</protein>
<dbReference type="PANTHER" id="PTHR46289">
    <property type="entry name" value="52 KDA REPRESSOR OF THE INHIBITOR OF THE PROTEIN KINASE-LIKE PROTEIN-RELATED"/>
    <property type="match status" value="1"/>
</dbReference>
<keyword evidence="2" id="KW-1185">Reference proteome</keyword>
<evidence type="ECO:0000313" key="2">
    <source>
        <dbReference type="Proteomes" id="UP000007819"/>
    </source>
</evidence>
<dbReference type="AlphaFoldDB" id="A0A8R2B214"/>
<accession>A0A8R2B214</accession>
<dbReference type="GeneID" id="100572825"/>
<dbReference type="InterPro" id="IPR052958">
    <property type="entry name" value="IFN-induced_PKR_regulator"/>
</dbReference>